<name>A0A9J5WN57_SOLCO</name>
<dbReference type="Proteomes" id="UP000824120">
    <property type="component" value="Chromosome 11"/>
</dbReference>
<gene>
    <name evidence="1" type="ORF">H5410_056757</name>
</gene>
<evidence type="ECO:0000313" key="2">
    <source>
        <dbReference type="Proteomes" id="UP000824120"/>
    </source>
</evidence>
<dbReference type="EMBL" id="JACXVP010000011">
    <property type="protein sequence ID" value="KAG5576623.1"/>
    <property type="molecule type" value="Genomic_DNA"/>
</dbReference>
<sequence>MFNEFKTVCTWEPRYNMVIVTTFERRASARLSRWLQKVWDTDQRPGWMLPHVFDELRQY</sequence>
<organism evidence="1 2">
    <name type="scientific">Solanum commersonii</name>
    <name type="common">Commerson's wild potato</name>
    <name type="synonym">Commerson's nightshade</name>
    <dbReference type="NCBI Taxonomy" id="4109"/>
    <lineage>
        <taxon>Eukaryota</taxon>
        <taxon>Viridiplantae</taxon>
        <taxon>Streptophyta</taxon>
        <taxon>Embryophyta</taxon>
        <taxon>Tracheophyta</taxon>
        <taxon>Spermatophyta</taxon>
        <taxon>Magnoliopsida</taxon>
        <taxon>eudicotyledons</taxon>
        <taxon>Gunneridae</taxon>
        <taxon>Pentapetalae</taxon>
        <taxon>asterids</taxon>
        <taxon>lamiids</taxon>
        <taxon>Solanales</taxon>
        <taxon>Solanaceae</taxon>
        <taxon>Solanoideae</taxon>
        <taxon>Solaneae</taxon>
        <taxon>Solanum</taxon>
    </lineage>
</organism>
<reference evidence="1 2" key="1">
    <citation type="submission" date="2020-09" db="EMBL/GenBank/DDBJ databases">
        <title>De no assembly of potato wild relative species, Solanum commersonii.</title>
        <authorList>
            <person name="Cho K."/>
        </authorList>
    </citation>
    <scope>NUCLEOTIDE SEQUENCE [LARGE SCALE GENOMIC DNA]</scope>
    <source>
        <strain evidence="1">LZ3.2</strain>
        <tissue evidence="1">Leaf</tissue>
    </source>
</reference>
<evidence type="ECO:0000313" key="1">
    <source>
        <dbReference type="EMBL" id="KAG5576623.1"/>
    </source>
</evidence>
<accession>A0A9J5WN57</accession>
<keyword evidence="2" id="KW-1185">Reference proteome</keyword>
<dbReference type="AlphaFoldDB" id="A0A9J5WN57"/>
<proteinExistence type="predicted"/>
<protein>
    <submittedName>
        <fullName evidence="1">Uncharacterized protein</fullName>
    </submittedName>
</protein>
<dbReference type="OrthoDB" id="1429956at2759"/>
<comment type="caution">
    <text evidence="1">The sequence shown here is derived from an EMBL/GenBank/DDBJ whole genome shotgun (WGS) entry which is preliminary data.</text>
</comment>